<dbReference type="AlphaFoldDB" id="A0A1H0TIW7"/>
<name>A0A1H0TIW7_9BACI</name>
<keyword evidence="2" id="KW-1185">Reference proteome</keyword>
<sequence length="57" mass="6897">MKNKNKYQSGESVKIQLTNELVTINKWQYVNNMKKYSYTVNEHPSTFYFEEELTKND</sequence>
<evidence type="ECO:0000313" key="2">
    <source>
        <dbReference type="Proteomes" id="UP000199159"/>
    </source>
</evidence>
<dbReference type="RefSeq" id="WP_175490249.1">
    <property type="nucleotide sequence ID" value="NZ_FNJU01000003.1"/>
</dbReference>
<dbReference type="Proteomes" id="UP000199159">
    <property type="component" value="Unassembled WGS sequence"/>
</dbReference>
<evidence type="ECO:0000313" key="1">
    <source>
        <dbReference type="EMBL" id="SDP53983.1"/>
    </source>
</evidence>
<gene>
    <name evidence="1" type="ORF">SAMN05216565_103558</name>
</gene>
<dbReference type="EMBL" id="FNJU01000003">
    <property type="protein sequence ID" value="SDP53983.1"/>
    <property type="molecule type" value="Genomic_DNA"/>
</dbReference>
<proteinExistence type="predicted"/>
<organism evidence="1 2">
    <name type="scientific">Litchfieldia salsa</name>
    <dbReference type="NCBI Taxonomy" id="930152"/>
    <lineage>
        <taxon>Bacteria</taxon>
        <taxon>Bacillati</taxon>
        <taxon>Bacillota</taxon>
        <taxon>Bacilli</taxon>
        <taxon>Bacillales</taxon>
        <taxon>Bacillaceae</taxon>
        <taxon>Litchfieldia</taxon>
    </lineage>
</organism>
<accession>A0A1H0TIW7</accession>
<reference evidence="2" key="1">
    <citation type="submission" date="2016-10" db="EMBL/GenBank/DDBJ databases">
        <authorList>
            <person name="Varghese N."/>
            <person name="Submissions S."/>
        </authorList>
    </citation>
    <scope>NUCLEOTIDE SEQUENCE [LARGE SCALE GENOMIC DNA]</scope>
    <source>
        <strain evidence="2">IBRC-M10078</strain>
    </source>
</reference>
<protein>
    <submittedName>
        <fullName evidence="1">Uncharacterized protein</fullName>
    </submittedName>
</protein>